<feature type="region of interest" description="Disordered" evidence="1">
    <location>
        <begin position="48"/>
        <end position="71"/>
    </location>
</feature>
<evidence type="ECO:0000313" key="2">
    <source>
        <dbReference type="EnsemblMetazoa" id="ADIR014825-PA"/>
    </source>
</evidence>
<protein>
    <submittedName>
        <fullName evidence="2">Uncharacterized protein</fullName>
    </submittedName>
</protein>
<dbReference type="AlphaFoldDB" id="A0A182NYC5"/>
<name>A0A182NYC5_9DIPT</name>
<sequence>MPLPRAPSADRPSHRGTYPHCAHRRHRCGRPRCPHCSVPGTASCTAPCQTHADRSASTNPTFQSQDPLNPSRPRCSLCSLRHRAARARRHPAANILVQQTDLTPRRSPARSGQCRACARHS</sequence>
<dbReference type="VEuPathDB" id="VectorBase:ADIR014825"/>
<proteinExistence type="predicted"/>
<organism evidence="2 3">
    <name type="scientific">Anopheles dirus</name>
    <dbReference type="NCBI Taxonomy" id="7168"/>
    <lineage>
        <taxon>Eukaryota</taxon>
        <taxon>Metazoa</taxon>
        <taxon>Ecdysozoa</taxon>
        <taxon>Arthropoda</taxon>
        <taxon>Hexapoda</taxon>
        <taxon>Insecta</taxon>
        <taxon>Pterygota</taxon>
        <taxon>Neoptera</taxon>
        <taxon>Endopterygota</taxon>
        <taxon>Diptera</taxon>
        <taxon>Nematocera</taxon>
        <taxon>Culicoidea</taxon>
        <taxon>Culicidae</taxon>
        <taxon>Anophelinae</taxon>
        <taxon>Anopheles</taxon>
    </lineage>
</organism>
<dbReference type="Proteomes" id="UP000075884">
    <property type="component" value="Unassembled WGS sequence"/>
</dbReference>
<reference evidence="3" key="1">
    <citation type="submission" date="2013-03" db="EMBL/GenBank/DDBJ databases">
        <title>The Genome Sequence of Anopheles dirus WRAIR2.</title>
        <authorList>
            <consortium name="The Broad Institute Genomics Platform"/>
            <person name="Neafsey D.E."/>
            <person name="Walton C."/>
            <person name="Walker B."/>
            <person name="Young S.K."/>
            <person name="Zeng Q."/>
            <person name="Gargeya S."/>
            <person name="Fitzgerald M."/>
            <person name="Haas B."/>
            <person name="Abouelleil A."/>
            <person name="Allen A.W."/>
            <person name="Alvarado L."/>
            <person name="Arachchi H.M."/>
            <person name="Berlin A.M."/>
            <person name="Chapman S.B."/>
            <person name="Gainer-Dewar J."/>
            <person name="Goldberg J."/>
            <person name="Griggs A."/>
            <person name="Gujja S."/>
            <person name="Hansen M."/>
            <person name="Howarth C."/>
            <person name="Imamovic A."/>
            <person name="Ireland A."/>
            <person name="Larimer J."/>
            <person name="McCowan C."/>
            <person name="Murphy C."/>
            <person name="Pearson M."/>
            <person name="Poon T.W."/>
            <person name="Priest M."/>
            <person name="Roberts A."/>
            <person name="Saif S."/>
            <person name="Shea T."/>
            <person name="Sisk P."/>
            <person name="Sykes S."/>
            <person name="Wortman J."/>
            <person name="Nusbaum C."/>
            <person name="Birren B."/>
        </authorList>
    </citation>
    <scope>NUCLEOTIDE SEQUENCE [LARGE SCALE GENOMIC DNA]</scope>
    <source>
        <strain evidence="3">WRAIR2</strain>
    </source>
</reference>
<evidence type="ECO:0000313" key="3">
    <source>
        <dbReference type="Proteomes" id="UP000075884"/>
    </source>
</evidence>
<keyword evidence="3" id="KW-1185">Reference proteome</keyword>
<feature type="region of interest" description="Disordered" evidence="1">
    <location>
        <begin position="86"/>
        <end position="111"/>
    </location>
</feature>
<evidence type="ECO:0000256" key="1">
    <source>
        <dbReference type="SAM" id="MobiDB-lite"/>
    </source>
</evidence>
<dbReference type="EnsemblMetazoa" id="ADIR014825-RA">
    <property type="protein sequence ID" value="ADIR014825-PA"/>
    <property type="gene ID" value="ADIR014825"/>
</dbReference>
<feature type="region of interest" description="Disordered" evidence="1">
    <location>
        <begin position="1"/>
        <end position="21"/>
    </location>
</feature>
<feature type="compositionally biased region" description="Polar residues" evidence="1">
    <location>
        <begin position="55"/>
        <end position="68"/>
    </location>
</feature>
<accession>A0A182NYC5</accession>
<reference evidence="2" key="2">
    <citation type="submission" date="2020-05" db="UniProtKB">
        <authorList>
            <consortium name="EnsemblMetazoa"/>
        </authorList>
    </citation>
    <scope>IDENTIFICATION</scope>
    <source>
        <strain evidence="2">WRAIR2</strain>
    </source>
</reference>